<keyword evidence="5 11" id="KW-0812">Transmembrane</keyword>
<dbReference type="InterPro" id="IPR005829">
    <property type="entry name" value="Sugar_transporter_CS"/>
</dbReference>
<feature type="transmembrane region" description="Helical" evidence="11">
    <location>
        <begin position="183"/>
        <end position="204"/>
    </location>
</feature>
<keyword evidence="7 11" id="KW-1133">Transmembrane helix</keyword>
<reference evidence="13 14" key="1">
    <citation type="journal article" date="2024" name="Plant Biotechnol. J.">
        <title>Dendrobium thyrsiflorum genome and its molecular insights into genes involved in important horticultural traits.</title>
        <authorList>
            <person name="Chen B."/>
            <person name="Wang J.Y."/>
            <person name="Zheng P.J."/>
            <person name="Li K.L."/>
            <person name="Liang Y.M."/>
            <person name="Chen X.F."/>
            <person name="Zhang C."/>
            <person name="Zhao X."/>
            <person name="He X."/>
            <person name="Zhang G.Q."/>
            <person name="Liu Z.J."/>
            <person name="Xu Q."/>
        </authorList>
    </citation>
    <scope>NUCLEOTIDE SEQUENCE [LARGE SCALE GENOMIC DNA]</scope>
    <source>
        <strain evidence="13">GZMU011</strain>
    </source>
</reference>
<feature type="transmembrane region" description="Helical" evidence="11">
    <location>
        <begin position="343"/>
        <end position="361"/>
    </location>
</feature>
<dbReference type="InterPro" id="IPR020846">
    <property type="entry name" value="MFS_dom"/>
</dbReference>
<feature type="transmembrane region" description="Helical" evidence="11">
    <location>
        <begin position="368"/>
        <end position="390"/>
    </location>
</feature>
<feature type="region of interest" description="Disordered" evidence="10">
    <location>
        <begin position="517"/>
        <end position="541"/>
    </location>
</feature>
<evidence type="ECO:0000256" key="7">
    <source>
        <dbReference type="ARBA" id="ARBA00022989"/>
    </source>
</evidence>
<feature type="transmembrane region" description="Helical" evidence="11">
    <location>
        <begin position="93"/>
        <end position="115"/>
    </location>
</feature>
<evidence type="ECO:0000256" key="9">
    <source>
        <dbReference type="RuleBase" id="RU003346"/>
    </source>
</evidence>
<dbReference type="Proteomes" id="UP001552299">
    <property type="component" value="Unassembled WGS sequence"/>
</dbReference>
<sequence length="541" mass="59195">MAMNDPSAAPPPSKFISNSKDDRRPEPYEGKVTSFVVLSCIVAASGGILFGYDIGISGGVSATASFLKRFFPHVYHEMVSDSHISNYCKFNSVILTTFTSSLYIAGLAASLIASVITDKYGRRKSMLIGGLLFLAGSAVGGAAMNVYMLITARILLGFGIGFTNQSIPLYLSEMSPPKYRGALTGGFDICVSFGILVANLVNYGTQKIKAGWGWRISLSLAAIPAVLLFTGVLFLPETPTNIILRRAGNLDEARRVLQKIRGTKNVEKELEDLATAVTNASKAAREQSPFRRIFRRNYRPHLVMALFLPFFQQVTGINAVNFYAPVMFRTIGQKESASLMSAVITRCISLTCTVVASLGLVDRLGRRPLFLTGGLVMFVAHVVLGGLLAANLHDHGTVRTGVAYLVLIMVCVFVGSYGWSWGPLAWLVTSEIFPLEIRSAGQSIQVAVNFLSTFAVAQSVLEMLCSLKFGTFFLFAGFVLLMTSFVYFLLPETKGVPLDQMVSVWNQHWYWKRFAPGDGDEEKDIEQRKKEKAANVLRSAE</sequence>
<comment type="similarity">
    <text evidence="2 9">Belongs to the major facilitator superfamily. Sugar transporter (TC 2.A.1.1) family.</text>
</comment>
<dbReference type="PANTHER" id="PTHR23500:SF30">
    <property type="entry name" value="SUGAR TRANSPORT PROTEIN 3"/>
    <property type="match status" value="1"/>
</dbReference>
<feature type="transmembrane region" description="Helical" evidence="11">
    <location>
        <begin position="32"/>
        <end position="52"/>
    </location>
</feature>
<dbReference type="EMBL" id="JANQDX010000013">
    <property type="protein sequence ID" value="KAL0912787.1"/>
    <property type="molecule type" value="Genomic_DNA"/>
</dbReference>
<evidence type="ECO:0000313" key="14">
    <source>
        <dbReference type="Proteomes" id="UP001552299"/>
    </source>
</evidence>
<dbReference type="AlphaFoldDB" id="A0ABD0UQX5"/>
<dbReference type="PRINTS" id="PR00171">
    <property type="entry name" value="SUGRTRNSPORT"/>
</dbReference>
<feature type="transmembrane region" description="Helical" evidence="11">
    <location>
        <begin position="127"/>
        <end position="148"/>
    </location>
</feature>
<dbReference type="Gene3D" id="1.20.1250.20">
    <property type="entry name" value="MFS general substrate transporter like domains"/>
    <property type="match status" value="1"/>
</dbReference>
<feature type="domain" description="Major facilitator superfamily (MFS) profile" evidence="12">
    <location>
        <begin position="39"/>
        <end position="494"/>
    </location>
</feature>
<gene>
    <name evidence="13" type="ORF">M5K25_016191</name>
</gene>
<proteinExistence type="inferred from homology"/>
<feature type="transmembrane region" description="Helical" evidence="11">
    <location>
        <begin position="467"/>
        <end position="490"/>
    </location>
</feature>
<dbReference type="PROSITE" id="PS00216">
    <property type="entry name" value="SUGAR_TRANSPORT_1"/>
    <property type="match status" value="1"/>
</dbReference>
<name>A0ABD0UQX5_DENTH</name>
<dbReference type="InterPro" id="IPR045262">
    <property type="entry name" value="STP/PLT_plant"/>
</dbReference>
<evidence type="ECO:0000256" key="3">
    <source>
        <dbReference type="ARBA" id="ARBA00022448"/>
    </source>
</evidence>
<evidence type="ECO:0000256" key="2">
    <source>
        <dbReference type="ARBA" id="ARBA00010992"/>
    </source>
</evidence>
<evidence type="ECO:0000256" key="1">
    <source>
        <dbReference type="ARBA" id="ARBA00004141"/>
    </source>
</evidence>
<keyword evidence="6" id="KW-0769">Symport</keyword>
<dbReference type="InterPro" id="IPR005828">
    <property type="entry name" value="MFS_sugar_transport-like"/>
</dbReference>
<organism evidence="13 14">
    <name type="scientific">Dendrobium thyrsiflorum</name>
    <name type="common">Pinecone-like raceme dendrobium</name>
    <name type="synonym">Orchid</name>
    <dbReference type="NCBI Taxonomy" id="117978"/>
    <lineage>
        <taxon>Eukaryota</taxon>
        <taxon>Viridiplantae</taxon>
        <taxon>Streptophyta</taxon>
        <taxon>Embryophyta</taxon>
        <taxon>Tracheophyta</taxon>
        <taxon>Spermatophyta</taxon>
        <taxon>Magnoliopsida</taxon>
        <taxon>Liliopsida</taxon>
        <taxon>Asparagales</taxon>
        <taxon>Orchidaceae</taxon>
        <taxon>Epidendroideae</taxon>
        <taxon>Malaxideae</taxon>
        <taxon>Dendrobiinae</taxon>
        <taxon>Dendrobium</taxon>
    </lineage>
</organism>
<dbReference type="InterPro" id="IPR044778">
    <property type="entry name" value="MFS_STP/MST-like_plant"/>
</dbReference>
<protein>
    <recommendedName>
        <fullName evidence="12">Major facilitator superfamily (MFS) profile domain-containing protein</fullName>
    </recommendedName>
</protein>
<dbReference type="InterPro" id="IPR003663">
    <property type="entry name" value="Sugar/inositol_transpt"/>
</dbReference>
<dbReference type="GO" id="GO:0016020">
    <property type="term" value="C:membrane"/>
    <property type="evidence" value="ECO:0007669"/>
    <property type="project" value="UniProtKB-SubCell"/>
</dbReference>
<accession>A0ABD0UQX5</accession>
<dbReference type="PROSITE" id="PS00217">
    <property type="entry name" value="SUGAR_TRANSPORT_2"/>
    <property type="match status" value="1"/>
</dbReference>
<evidence type="ECO:0000256" key="5">
    <source>
        <dbReference type="ARBA" id="ARBA00022692"/>
    </source>
</evidence>
<keyword evidence="3 9" id="KW-0813">Transport</keyword>
<dbReference type="CDD" id="cd17361">
    <property type="entry name" value="MFS_STP"/>
    <property type="match status" value="1"/>
</dbReference>
<evidence type="ECO:0000259" key="12">
    <source>
        <dbReference type="PROSITE" id="PS50850"/>
    </source>
</evidence>
<evidence type="ECO:0000256" key="10">
    <source>
        <dbReference type="SAM" id="MobiDB-lite"/>
    </source>
</evidence>
<comment type="caution">
    <text evidence="13">The sequence shown here is derived from an EMBL/GenBank/DDBJ whole genome shotgun (WGS) entry which is preliminary data.</text>
</comment>
<feature type="transmembrane region" description="Helical" evidence="11">
    <location>
        <begin position="302"/>
        <end position="323"/>
    </location>
</feature>
<dbReference type="SUPFAM" id="SSF103473">
    <property type="entry name" value="MFS general substrate transporter"/>
    <property type="match status" value="1"/>
</dbReference>
<comment type="subcellular location">
    <subcellularLocation>
        <location evidence="1">Membrane</location>
        <topology evidence="1">Multi-pass membrane protein</topology>
    </subcellularLocation>
</comment>
<feature type="transmembrane region" description="Helical" evidence="11">
    <location>
        <begin position="216"/>
        <end position="236"/>
    </location>
</feature>
<evidence type="ECO:0000256" key="8">
    <source>
        <dbReference type="ARBA" id="ARBA00023136"/>
    </source>
</evidence>
<evidence type="ECO:0000256" key="6">
    <source>
        <dbReference type="ARBA" id="ARBA00022847"/>
    </source>
</evidence>
<dbReference type="Pfam" id="PF00083">
    <property type="entry name" value="Sugar_tr"/>
    <property type="match status" value="1"/>
</dbReference>
<keyword evidence="4" id="KW-0762">Sugar transport</keyword>
<dbReference type="PANTHER" id="PTHR23500">
    <property type="entry name" value="SOLUTE CARRIER FAMILY 2, FACILITATED GLUCOSE TRANSPORTER"/>
    <property type="match status" value="1"/>
</dbReference>
<dbReference type="GO" id="GO:0015293">
    <property type="term" value="F:symporter activity"/>
    <property type="evidence" value="ECO:0007669"/>
    <property type="project" value="UniProtKB-KW"/>
</dbReference>
<keyword evidence="8 11" id="KW-0472">Membrane</keyword>
<dbReference type="NCBIfam" id="TIGR00879">
    <property type="entry name" value="SP"/>
    <property type="match status" value="1"/>
</dbReference>
<feature type="region of interest" description="Disordered" evidence="10">
    <location>
        <begin position="1"/>
        <end position="26"/>
    </location>
</feature>
<dbReference type="InterPro" id="IPR036259">
    <property type="entry name" value="MFS_trans_sf"/>
</dbReference>
<keyword evidence="14" id="KW-1185">Reference proteome</keyword>
<dbReference type="FunFam" id="1.20.1250.20:FF:000002">
    <property type="entry name" value="Sugar transport protein 13"/>
    <property type="match status" value="1"/>
</dbReference>
<evidence type="ECO:0000256" key="4">
    <source>
        <dbReference type="ARBA" id="ARBA00022597"/>
    </source>
</evidence>
<evidence type="ECO:0000313" key="13">
    <source>
        <dbReference type="EMBL" id="KAL0912787.1"/>
    </source>
</evidence>
<feature type="transmembrane region" description="Helical" evidence="11">
    <location>
        <begin position="402"/>
        <end position="428"/>
    </location>
</feature>
<dbReference type="PROSITE" id="PS50850">
    <property type="entry name" value="MFS"/>
    <property type="match status" value="1"/>
</dbReference>
<evidence type="ECO:0000256" key="11">
    <source>
        <dbReference type="SAM" id="Phobius"/>
    </source>
</evidence>